<dbReference type="EMBL" id="KQ001681">
    <property type="protein sequence ID" value="KJP87032.1"/>
    <property type="molecule type" value="Genomic_DNA"/>
</dbReference>
<evidence type="ECO:0000256" key="4">
    <source>
        <dbReference type="ARBA" id="ARBA00022840"/>
    </source>
</evidence>
<dbReference type="InterPro" id="IPR012094">
    <property type="entry name" value="tRNA_Ile_lys_synt"/>
</dbReference>
<reference evidence="8 9" key="1">
    <citation type="submission" date="2014-03" db="EMBL/GenBank/DDBJ databases">
        <title>The Genome Sequence of Plasmodium fragile nilgiri.</title>
        <authorList>
            <consortium name="The Broad Institute Genomics Platform"/>
            <consortium name="The Broad Institute Genome Sequencing Center for Infectious Disease"/>
            <person name="Neafsey D."/>
            <person name="Duraisingh M."/>
            <person name="Young S.K."/>
            <person name="Zeng Q."/>
            <person name="Gargeya S."/>
            <person name="Abouelleil A."/>
            <person name="Alvarado L."/>
            <person name="Chapman S.B."/>
            <person name="Gainer-Dewar J."/>
            <person name="Goldberg J."/>
            <person name="Griggs A."/>
            <person name="Gujja S."/>
            <person name="Hansen M."/>
            <person name="Howarth C."/>
            <person name="Imamovic A."/>
            <person name="Larimer J."/>
            <person name="Pearson M."/>
            <person name="Poon T.W."/>
            <person name="Priest M."/>
            <person name="Roberts A."/>
            <person name="Saif S."/>
            <person name="Shea T."/>
            <person name="Sykes S."/>
            <person name="Wortman J."/>
            <person name="Nusbaum C."/>
            <person name="Birren B."/>
        </authorList>
    </citation>
    <scope>NUCLEOTIDE SEQUENCE [LARGE SCALE GENOMIC DNA]</scope>
    <source>
        <strain evidence="9">nilgiri</strain>
    </source>
</reference>
<dbReference type="GO" id="GO:0016879">
    <property type="term" value="F:ligase activity, forming carbon-nitrogen bonds"/>
    <property type="evidence" value="ECO:0007669"/>
    <property type="project" value="InterPro"/>
</dbReference>
<feature type="signal peptide" evidence="6">
    <location>
        <begin position="1"/>
        <end position="15"/>
    </location>
</feature>
<keyword evidence="5" id="KW-0812">Transmembrane</keyword>
<dbReference type="PANTHER" id="PTHR43033">
    <property type="entry name" value="TRNA(ILE)-LYSIDINE SYNTHASE-RELATED"/>
    <property type="match status" value="1"/>
</dbReference>
<keyword evidence="4" id="KW-0067">ATP-binding</keyword>
<evidence type="ECO:0000256" key="6">
    <source>
        <dbReference type="SAM" id="SignalP"/>
    </source>
</evidence>
<dbReference type="OMA" id="RDDNIRD"/>
<evidence type="ECO:0000313" key="9">
    <source>
        <dbReference type="Proteomes" id="UP000054561"/>
    </source>
</evidence>
<dbReference type="Pfam" id="PF01171">
    <property type="entry name" value="ATP_bind_3"/>
    <property type="match status" value="1"/>
</dbReference>
<keyword evidence="5" id="KW-0472">Membrane</keyword>
<feature type="domain" description="tRNA(Ile)-lysidine/2-thiocytidine synthase N-terminal" evidence="7">
    <location>
        <begin position="476"/>
        <end position="558"/>
    </location>
</feature>
<dbReference type="OrthoDB" id="434144at2759"/>
<dbReference type="RefSeq" id="XP_012336358.1">
    <property type="nucleotide sequence ID" value="XM_012480935.1"/>
</dbReference>
<dbReference type="Gene3D" id="3.40.50.620">
    <property type="entry name" value="HUPs"/>
    <property type="match status" value="1"/>
</dbReference>
<proteinExistence type="inferred from homology"/>
<accession>A0A0D9QJP0</accession>
<dbReference type="HAMAP" id="MF_01161">
    <property type="entry name" value="tRNA_Ile_lys_synt"/>
    <property type="match status" value="1"/>
</dbReference>
<protein>
    <recommendedName>
        <fullName evidence="7">tRNA(Ile)-lysidine/2-thiocytidine synthase N-terminal domain-containing protein</fullName>
    </recommendedName>
</protein>
<evidence type="ECO:0000259" key="7">
    <source>
        <dbReference type="Pfam" id="PF01171"/>
    </source>
</evidence>
<dbReference type="VEuPathDB" id="PlasmoDB:AK88_03316"/>
<evidence type="ECO:0000313" key="8">
    <source>
        <dbReference type="EMBL" id="KJP87032.1"/>
    </source>
</evidence>
<dbReference type="InterPro" id="IPR011063">
    <property type="entry name" value="TilS/TtcA_N"/>
</dbReference>
<dbReference type="PANTHER" id="PTHR43033:SF1">
    <property type="entry name" value="TRNA(ILE)-LYSIDINE SYNTHASE-RELATED"/>
    <property type="match status" value="1"/>
</dbReference>
<keyword evidence="9" id="KW-1185">Reference proteome</keyword>
<gene>
    <name evidence="8" type="ORF">AK88_03316</name>
</gene>
<keyword evidence="5" id="KW-1133">Transmembrane helix</keyword>
<keyword evidence="2" id="KW-0819">tRNA processing</keyword>
<evidence type="ECO:0000256" key="5">
    <source>
        <dbReference type="SAM" id="Phobius"/>
    </source>
</evidence>
<name>A0A0D9QJP0_PLAFR</name>
<keyword evidence="6" id="KW-0732">Signal</keyword>
<dbReference type="InterPro" id="IPR014729">
    <property type="entry name" value="Rossmann-like_a/b/a_fold"/>
</dbReference>
<dbReference type="GO" id="GO:0008033">
    <property type="term" value="P:tRNA processing"/>
    <property type="evidence" value="ECO:0007669"/>
    <property type="project" value="UniProtKB-KW"/>
</dbReference>
<sequence>MYVPIFLYTWGVLYGLLYDQFAECLCRRSSPQGIFHFVSPHLGCSEGGSSHGHKKRRHHNYGERYNHGYMHTPRPSCGQRFDRPSTHRCWTSRVHLDTETQISDVLLYPEEGPNGEAQLGQRKRPALHANVKCKKKGGTSRKALFLKNICAIINEQSEERMKQLDELNTGSSNGTNALEAVRNGGNPVKKSSVAKELSLNGEVSQIVEAYWLCTLKNKYLYSFLKKKKKLIFSVSAGVDSLSLLYSFLFVVYKILVTLRYRHSHSYESLLQLLNGVYSYSHDDINEIVRCSKGDNGVKFFASVLRNVTVVYCNHATREDCTKEKNFVKNICRRHKIRFRTQVLRRKGETAEQEEASPQNQPYLKRGNNFLLLAREWRRQVYVQLTRQLEREARRERSIRGGQGGDDHNFMYADGGSMPKYSYRDYLTDVDYYIRLANRKPISEVLLRGEAPTSTPQHKLVKTPMATARACSLVKSLVFVGHHRNDNNETVLFQFLRGAFIKNLRGIKFLTAFKDCLIYRPFIKLSKINLYMYMQLLNKSWRFDTSNQSLSSSRNFIRHVVIPSISSLFEGGVPTAGNAANTANDANAAKKVNTGNNPAVRGELQSSRVYAYPTLDRKLSNIMAQTTNLDSHLQFYTNVFTIYLHNKYYYNNKANTHTQLSSNPFIKEYHIMQSKLYNSFFGSRNDQMDGLISINKVLYEQNFFLKIFNFLEFLILPSTFVRIQILHTMVRKYTGCSLTYANVDRVYNSLYQFVRSYLCNTTGDTPAVNSNMALSSLLDGKAEAQGKDKDEACTPSPKGVISSVNEKVRTIHLDGRNKILVNRIFFRIVTSGEKKEKDSEEPRPPQLREKNANVYIHDDISAQVCRINRSNVNSVINEKGTYLLIKKRRKKKREKFQIYIRYLKRNDFVHIGRKKPIKATKFLSRRGIPPVYMFSLPVVHISNFKKNNLVFLHLFGDIIQNGNFSVHQFVQMNDVQSAFVYSIRFGK</sequence>
<keyword evidence="3" id="KW-0547">Nucleotide-binding</keyword>
<dbReference type="SUPFAM" id="SSF52402">
    <property type="entry name" value="Adenine nucleotide alpha hydrolases-like"/>
    <property type="match status" value="1"/>
</dbReference>
<feature type="transmembrane region" description="Helical" evidence="5">
    <location>
        <begin position="230"/>
        <end position="252"/>
    </location>
</feature>
<dbReference type="GO" id="GO:0005524">
    <property type="term" value="F:ATP binding"/>
    <property type="evidence" value="ECO:0007669"/>
    <property type="project" value="UniProtKB-KW"/>
</dbReference>
<dbReference type="GeneID" id="24268630"/>
<organism evidence="8 9">
    <name type="scientific">Plasmodium fragile</name>
    <dbReference type="NCBI Taxonomy" id="5857"/>
    <lineage>
        <taxon>Eukaryota</taxon>
        <taxon>Sar</taxon>
        <taxon>Alveolata</taxon>
        <taxon>Apicomplexa</taxon>
        <taxon>Aconoidasida</taxon>
        <taxon>Haemosporida</taxon>
        <taxon>Plasmodiidae</taxon>
        <taxon>Plasmodium</taxon>
        <taxon>Plasmodium (Plasmodium)</taxon>
    </lineage>
</organism>
<evidence type="ECO:0000256" key="3">
    <source>
        <dbReference type="ARBA" id="ARBA00022741"/>
    </source>
</evidence>
<dbReference type="AlphaFoldDB" id="A0A0D9QJP0"/>
<evidence type="ECO:0000256" key="1">
    <source>
        <dbReference type="ARBA" id="ARBA00022598"/>
    </source>
</evidence>
<evidence type="ECO:0000256" key="2">
    <source>
        <dbReference type="ARBA" id="ARBA00022694"/>
    </source>
</evidence>
<feature type="chain" id="PRO_5012452536" description="tRNA(Ile)-lysidine/2-thiocytidine synthase N-terminal domain-containing protein" evidence="6">
    <location>
        <begin position="16"/>
        <end position="986"/>
    </location>
</feature>
<dbReference type="Proteomes" id="UP000054561">
    <property type="component" value="Unassembled WGS sequence"/>
</dbReference>
<keyword evidence="1" id="KW-0436">Ligase</keyword>